<dbReference type="STRING" id="1760988.SAMN02949497_2394"/>
<dbReference type="Proteomes" id="UP000192923">
    <property type="component" value="Unassembled WGS sequence"/>
</dbReference>
<dbReference type="AlphaFoldDB" id="A0A1Y6CXT0"/>
<sequence>MLEQSYGNCWLNYDKSESGEKISAFEMEAFILDHHDVVAFSSHQVVPPLPSSRFLKVFPIIVLRHPIDRAYSAYLFEWKKQQGNGIPIGTFADYIAEKFQFFRKNAIEDFQTFHLANQDYHSTSTFLSEGLTKDEEALKSARQFLAQVGYFGIVDCYTESLRLFKKMLSTEFPDLVFDEYHENMLQDKGLSICDKVAYIKGILDEVSYTSLVMRNQLDLRLYEYSLGLFYKIYSTKIKGK</sequence>
<organism evidence="1 2">
    <name type="scientific">Methylomagnum ishizawai</name>
    <dbReference type="NCBI Taxonomy" id="1760988"/>
    <lineage>
        <taxon>Bacteria</taxon>
        <taxon>Pseudomonadati</taxon>
        <taxon>Pseudomonadota</taxon>
        <taxon>Gammaproteobacteria</taxon>
        <taxon>Methylococcales</taxon>
        <taxon>Methylococcaceae</taxon>
        <taxon>Methylomagnum</taxon>
    </lineage>
</organism>
<gene>
    <name evidence="1" type="ORF">SAMN02949497_2394</name>
</gene>
<evidence type="ECO:0008006" key="3">
    <source>
        <dbReference type="Google" id="ProtNLM"/>
    </source>
</evidence>
<dbReference type="SUPFAM" id="SSF52540">
    <property type="entry name" value="P-loop containing nucleoside triphosphate hydrolases"/>
    <property type="match status" value="1"/>
</dbReference>
<name>A0A1Y6CXT0_9GAMM</name>
<protein>
    <recommendedName>
        <fullName evidence="3">Sulfotransferase family protein</fullName>
    </recommendedName>
</protein>
<reference evidence="1 2" key="1">
    <citation type="submission" date="2016-12" db="EMBL/GenBank/DDBJ databases">
        <authorList>
            <person name="Song W.-J."/>
            <person name="Kurnit D.M."/>
        </authorList>
    </citation>
    <scope>NUCLEOTIDE SEQUENCE [LARGE SCALE GENOMIC DNA]</scope>
    <source>
        <strain evidence="1 2">175</strain>
    </source>
</reference>
<accession>A0A1Y6CXT0</accession>
<dbReference type="InterPro" id="IPR027417">
    <property type="entry name" value="P-loop_NTPase"/>
</dbReference>
<evidence type="ECO:0000313" key="2">
    <source>
        <dbReference type="Proteomes" id="UP000192923"/>
    </source>
</evidence>
<dbReference type="Gene3D" id="3.40.50.300">
    <property type="entry name" value="P-loop containing nucleotide triphosphate hydrolases"/>
    <property type="match status" value="1"/>
</dbReference>
<evidence type="ECO:0000313" key="1">
    <source>
        <dbReference type="EMBL" id="SMF95050.1"/>
    </source>
</evidence>
<proteinExistence type="predicted"/>
<keyword evidence="2" id="KW-1185">Reference proteome</keyword>
<dbReference type="EMBL" id="FXAM01000001">
    <property type="protein sequence ID" value="SMF95050.1"/>
    <property type="molecule type" value="Genomic_DNA"/>
</dbReference>